<accession>A0AAV4U9J2</accession>
<organism evidence="1 2">
    <name type="scientific">Caerostris extrusa</name>
    <name type="common">Bark spider</name>
    <name type="synonym">Caerostris bankana</name>
    <dbReference type="NCBI Taxonomy" id="172846"/>
    <lineage>
        <taxon>Eukaryota</taxon>
        <taxon>Metazoa</taxon>
        <taxon>Ecdysozoa</taxon>
        <taxon>Arthropoda</taxon>
        <taxon>Chelicerata</taxon>
        <taxon>Arachnida</taxon>
        <taxon>Araneae</taxon>
        <taxon>Araneomorphae</taxon>
        <taxon>Entelegynae</taxon>
        <taxon>Araneoidea</taxon>
        <taxon>Araneidae</taxon>
        <taxon>Caerostris</taxon>
    </lineage>
</organism>
<evidence type="ECO:0000313" key="1">
    <source>
        <dbReference type="EMBL" id="GIY54537.1"/>
    </source>
</evidence>
<dbReference type="EMBL" id="BPLR01012523">
    <property type="protein sequence ID" value="GIY54537.1"/>
    <property type="molecule type" value="Genomic_DNA"/>
</dbReference>
<proteinExistence type="predicted"/>
<protein>
    <submittedName>
        <fullName evidence="1">Uncharacterized protein</fullName>
    </submittedName>
</protein>
<dbReference type="AlphaFoldDB" id="A0AAV4U9J2"/>
<gene>
    <name evidence="1" type="ORF">CEXT_401611</name>
</gene>
<sequence length="83" mass="9239">MPSINGETISRELLTRSVHHANRVISSFSRTSGDREVEFPFSPFEWRIARCECESCGQKIPTCHALGELIIAAAAHCLNEILP</sequence>
<comment type="caution">
    <text evidence="1">The sequence shown here is derived from an EMBL/GenBank/DDBJ whole genome shotgun (WGS) entry which is preliminary data.</text>
</comment>
<reference evidence="1 2" key="1">
    <citation type="submission" date="2021-06" db="EMBL/GenBank/DDBJ databases">
        <title>Caerostris extrusa draft genome.</title>
        <authorList>
            <person name="Kono N."/>
            <person name="Arakawa K."/>
        </authorList>
    </citation>
    <scope>NUCLEOTIDE SEQUENCE [LARGE SCALE GENOMIC DNA]</scope>
</reference>
<evidence type="ECO:0000313" key="2">
    <source>
        <dbReference type="Proteomes" id="UP001054945"/>
    </source>
</evidence>
<name>A0AAV4U9J2_CAEEX</name>
<keyword evidence="2" id="KW-1185">Reference proteome</keyword>
<dbReference type="Proteomes" id="UP001054945">
    <property type="component" value="Unassembled WGS sequence"/>
</dbReference>